<dbReference type="AlphaFoldDB" id="A0A0S4IR53"/>
<organism evidence="2 3">
    <name type="scientific">Bodo saltans</name>
    <name type="common">Flagellated protozoan</name>
    <dbReference type="NCBI Taxonomy" id="75058"/>
    <lineage>
        <taxon>Eukaryota</taxon>
        <taxon>Discoba</taxon>
        <taxon>Euglenozoa</taxon>
        <taxon>Kinetoplastea</taxon>
        <taxon>Metakinetoplastina</taxon>
        <taxon>Eubodonida</taxon>
        <taxon>Bodonidae</taxon>
        <taxon>Bodo</taxon>
    </lineage>
</organism>
<evidence type="ECO:0000313" key="2">
    <source>
        <dbReference type="EMBL" id="CUG00451.1"/>
    </source>
</evidence>
<dbReference type="OrthoDB" id="260551at2759"/>
<evidence type="ECO:0000256" key="1">
    <source>
        <dbReference type="SAM" id="Phobius"/>
    </source>
</evidence>
<keyword evidence="3" id="KW-1185">Reference proteome</keyword>
<keyword evidence="1" id="KW-0472">Membrane</keyword>
<proteinExistence type="predicted"/>
<sequence>MLRRSLPTRERAFCSAMRRPTQRDSIRSRPMIRMTSSSSLNTHRSNLATSMTSSSAAICCSQRHASIRSLIRTYGAPLAVYYLLFNECLVVFITYLLHTGTIDVGDIVSLLEYLGLENYVNVRGFSESSKTVMGIEVSGRLLMNFGIATAFMSLWTPLQLPFCIATLPTILRWCGRGAAVPVAAAAATSATP</sequence>
<feature type="transmembrane region" description="Helical" evidence="1">
    <location>
        <begin position="79"/>
        <end position="97"/>
    </location>
</feature>
<keyword evidence="1" id="KW-1133">Transmembrane helix</keyword>
<protein>
    <submittedName>
        <fullName evidence="2">Membrane-associated protein, putative</fullName>
    </submittedName>
</protein>
<reference evidence="3" key="1">
    <citation type="submission" date="2015-09" db="EMBL/GenBank/DDBJ databases">
        <authorList>
            <consortium name="Pathogen Informatics"/>
        </authorList>
    </citation>
    <scope>NUCLEOTIDE SEQUENCE [LARGE SCALE GENOMIC DNA]</scope>
    <source>
        <strain evidence="3">Lake Konstanz</strain>
    </source>
</reference>
<evidence type="ECO:0000313" key="3">
    <source>
        <dbReference type="Proteomes" id="UP000051952"/>
    </source>
</evidence>
<gene>
    <name evidence="2" type="ORF">BSAL_69125</name>
</gene>
<accession>A0A0S4IR53</accession>
<keyword evidence="1" id="KW-0812">Transmembrane</keyword>
<dbReference type="EMBL" id="CYKH01000485">
    <property type="protein sequence ID" value="CUG00451.1"/>
    <property type="molecule type" value="Genomic_DNA"/>
</dbReference>
<dbReference type="VEuPathDB" id="TriTrypDB:BSAL_69125"/>
<name>A0A0S4IR53_BODSA</name>
<dbReference type="Proteomes" id="UP000051952">
    <property type="component" value="Unassembled WGS sequence"/>
</dbReference>